<dbReference type="GO" id="GO:0005634">
    <property type="term" value="C:nucleus"/>
    <property type="evidence" value="ECO:0007669"/>
    <property type="project" value="UniProtKB-SubCell"/>
</dbReference>
<dbReference type="GO" id="GO:0003700">
    <property type="term" value="F:DNA-binding transcription factor activity"/>
    <property type="evidence" value="ECO:0007669"/>
    <property type="project" value="InterPro"/>
</dbReference>
<keyword evidence="5" id="KW-0539">Nucleus</keyword>
<keyword evidence="2" id="KW-0805">Transcription regulation</keyword>
<dbReference type="InterPro" id="IPR003657">
    <property type="entry name" value="WRKY_dom"/>
</dbReference>
<name>A0A9P6R347_9FUNG</name>
<feature type="compositionally biased region" description="Low complexity" evidence="6">
    <location>
        <begin position="59"/>
        <end position="75"/>
    </location>
</feature>
<dbReference type="Proteomes" id="UP000738325">
    <property type="component" value="Unassembled WGS sequence"/>
</dbReference>
<dbReference type="Pfam" id="PF03106">
    <property type="entry name" value="WRKY"/>
    <property type="match status" value="1"/>
</dbReference>
<dbReference type="Gene3D" id="2.20.25.80">
    <property type="entry name" value="WRKY domain"/>
    <property type="match status" value="1"/>
</dbReference>
<comment type="subcellular location">
    <subcellularLocation>
        <location evidence="1">Nucleus</location>
    </subcellularLocation>
</comment>
<dbReference type="SMART" id="SM00774">
    <property type="entry name" value="WRKY"/>
    <property type="match status" value="1"/>
</dbReference>
<reference evidence="8" key="1">
    <citation type="journal article" date="2020" name="Fungal Divers.">
        <title>Resolving the Mortierellaceae phylogeny through synthesis of multi-gene phylogenetics and phylogenomics.</title>
        <authorList>
            <person name="Vandepol N."/>
            <person name="Liber J."/>
            <person name="Desiro A."/>
            <person name="Na H."/>
            <person name="Kennedy M."/>
            <person name="Barry K."/>
            <person name="Grigoriev I.V."/>
            <person name="Miller A.N."/>
            <person name="O'Donnell K."/>
            <person name="Stajich J.E."/>
            <person name="Bonito G."/>
        </authorList>
    </citation>
    <scope>NUCLEOTIDE SEQUENCE</scope>
    <source>
        <strain evidence="8">REB-010B</strain>
    </source>
</reference>
<keyword evidence="4" id="KW-0804">Transcription</keyword>
<proteinExistence type="predicted"/>
<keyword evidence="9" id="KW-1185">Reference proteome</keyword>
<feature type="region of interest" description="Disordered" evidence="6">
    <location>
        <begin position="21"/>
        <end position="85"/>
    </location>
</feature>
<gene>
    <name evidence="8" type="ORF">BGZ99_009988</name>
</gene>
<evidence type="ECO:0000313" key="8">
    <source>
        <dbReference type="EMBL" id="KAG0311679.1"/>
    </source>
</evidence>
<evidence type="ECO:0000259" key="7">
    <source>
        <dbReference type="PROSITE" id="PS50811"/>
    </source>
</evidence>
<dbReference type="EMBL" id="JAAAIP010000894">
    <property type="protein sequence ID" value="KAG0311679.1"/>
    <property type="molecule type" value="Genomic_DNA"/>
</dbReference>
<keyword evidence="3" id="KW-0238">DNA-binding</keyword>
<dbReference type="SUPFAM" id="SSF118290">
    <property type="entry name" value="WRKY DNA-binding domain"/>
    <property type="match status" value="1"/>
</dbReference>
<sequence length="186" mass="20088">MHNNTGGNHETSLTLEFSDMASVSGHGHGHGHHHDRGDYGQGLSSSSVSNGGHVKGHRSSSSTSSMSGMVAGAGSDYKRKRKRREMQPVNKIVDSPEPHVDQYLWKNNGNTTQKKTGCKSIYYKCSNSTAGCTVNKTVTEKETGGYVTKYRGEHLEGCIRLKKAQMAAQAAQAAAQNGHLSIQKEQ</sequence>
<dbReference type="AlphaFoldDB" id="A0A9P6R347"/>
<evidence type="ECO:0000256" key="1">
    <source>
        <dbReference type="ARBA" id="ARBA00004123"/>
    </source>
</evidence>
<evidence type="ECO:0000256" key="3">
    <source>
        <dbReference type="ARBA" id="ARBA00023125"/>
    </source>
</evidence>
<evidence type="ECO:0000313" key="9">
    <source>
        <dbReference type="Proteomes" id="UP000738325"/>
    </source>
</evidence>
<dbReference type="OrthoDB" id="2362414at2759"/>
<organism evidence="8 9">
    <name type="scientific">Dissophora globulifera</name>
    <dbReference type="NCBI Taxonomy" id="979702"/>
    <lineage>
        <taxon>Eukaryota</taxon>
        <taxon>Fungi</taxon>
        <taxon>Fungi incertae sedis</taxon>
        <taxon>Mucoromycota</taxon>
        <taxon>Mortierellomycotina</taxon>
        <taxon>Mortierellomycetes</taxon>
        <taxon>Mortierellales</taxon>
        <taxon>Mortierellaceae</taxon>
        <taxon>Dissophora</taxon>
    </lineage>
</organism>
<dbReference type="GO" id="GO:0043565">
    <property type="term" value="F:sequence-specific DNA binding"/>
    <property type="evidence" value="ECO:0007669"/>
    <property type="project" value="InterPro"/>
</dbReference>
<evidence type="ECO:0000256" key="2">
    <source>
        <dbReference type="ARBA" id="ARBA00023015"/>
    </source>
</evidence>
<comment type="caution">
    <text evidence="8">The sequence shown here is derived from an EMBL/GenBank/DDBJ whole genome shotgun (WGS) entry which is preliminary data.</text>
</comment>
<evidence type="ECO:0000256" key="6">
    <source>
        <dbReference type="SAM" id="MobiDB-lite"/>
    </source>
</evidence>
<evidence type="ECO:0000256" key="5">
    <source>
        <dbReference type="ARBA" id="ARBA00023242"/>
    </source>
</evidence>
<evidence type="ECO:0000256" key="4">
    <source>
        <dbReference type="ARBA" id="ARBA00023163"/>
    </source>
</evidence>
<feature type="domain" description="WRKY" evidence="7">
    <location>
        <begin position="101"/>
        <end position="154"/>
    </location>
</feature>
<dbReference type="InterPro" id="IPR036576">
    <property type="entry name" value="WRKY_dom_sf"/>
</dbReference>
<accession>A0A9P6R347</accession>
<protein>
    <recommendedName>
        <fullName evidence="7">WRKY domain-containing protein</fullName>
    </recommendedName>
</protein>
<dbReference type="PROSITE" id="PS50811">
    <property type="entry name" value="WRKY"/>
    <property type="match status" value="1"/>
</dbReference>